<keyword evidence="1" id="KW-1133">Transmembrane helix</keyword>
<organism evidence="2 3">
    <name type="scientific">Psophocarpus tetragonolobus</name>
    <name type="common">Winged bean</name>
    <name type="synonym">Dolichos tetragonolobus</name>
    <dbReference type="NCBI Taxonomy" id="3891"/>
    <lineage>
        <taxon>Eukaryota</taxon>
        <taxon>Viridiplantae</taxon>
        <taxon>Streptophyta</taxon>
        <taxon>Embryophyta</taxon>
        <taxon>Tracheophyta</taxon>
        <taxon>Spermatophyta</taxon>
        <taxon>Magnoliopsida</taxon>
        <taxon>eudicotyledons</taxon>
        <taxon>Gunneridae</taxon>
        <taxon>Pentapetalae</taxon>
        <taxon>rosids</taxon>
        <taxon>fabids</taxon>
        <taxon>Fabales</taxon>
        <taxon>Fabaceae</taxon>
        <taxon>Papilionoideae</taxon>
        <taxon>50 kb inversion clade</taxon>
        <taxon>NPAAA clade</taxon>
        <taxon>indigoferoid/millettioid clade</taxon>
        <taxon>Phaseoleae</taxon>
        <taxon>Psophocarpus</taxon>
    </lineage>
</organism>
<evidence type="ECO:0000256" key="1">
    <source>
        <dbReference type="SAM" id="Phobius"/>
    </source>
</evidence>
<comment type="caution">
    <text evidence="2">The sequence shown here is derived from an EMBL/GenBank/DDBJ whole genome shotgun (WGS) entry which is preliminary data.</text>
</comment>
<evidence type="ECO:0000313" key="2">
    <source>
        <dbReference type="EMBL" id="KAK7395355.1"/>
    </source>
</evidence>
<protein>
    <submittedName>
        <fullName evidence="2">Uncharacterized protein</fullName>
    </submittedName>
</protein>
<reference evidence="2 3" key="1">
    <citation type="submission" date="2024-01" db="EMBL/GenBank/DDBJ databases">
        <title>The genomes of 5 underutilized Papilionoideae crops provide insights into root nodulation and disease resistanc.</title>
        <authorList>
            <person name="Jiang F."/>
        </authorList>
    </citation>
    <scope>NUCLEOTIDE SEQUENCE [LARGE SCALE GENOMIC DNA]</scope>
    <source>
        <strain evidence="2">DUOXIRENSHENG_FW03</strain>
        <tissue evidence="2">Leaves</tissue>
    </source>
</reference>
<sequence>MVFVMKLIWARFCSSLDLVAKLLGFMIAVIHFNFYGCQHHIFICIWFIYGFYFNQKVVILFDNPDVLK</sequence>
<name>A0AAN9XK08_PSOTE</name>
<accession>A0AAN9XK08</accession>
<evidence type="ECO:0000313" key="3">
    <source>
        <dbReference type="Proteomes" id="UP001386955"/>
    </source>
</evidence>
<dbReference type="Proteomes" id="UP001386955">
    <property type="component" value="Unassembled WGS sequence"/>
</dbReference>
<dbReference type="AlphaFoldDB" id="A0AAN9XK08"/>
<gene>
    <name evidence="2" type="ORF">VNO78_15907</name>
</gene>
<proteinExistence type="predicted"/>
<feature type="transmembrane region" description="Helical" evidence="1">
    <location>
        <begin position="40"/>
        <end position="61"/>
    </location>
</feature>
<keyword evidence="3" id="KW-1185">Reference proteome</keyword>
<feature type="transmembrane region" description="Helical" evidence="1">
    <location>
        <begin position="12"/>
        <end position="34"/>
    </location>
</feature>
<dbReference type="EMBL" id="JAYMYS010000004">
    <property type="protein sequence ID" value="KAK7395355.1"/>
    <property type="molecule type" value="Genomic_DNA"/>
</dbReference>
<keyword evidence="1" id="KW-0812">Transmembrane</keyword>
<keyword evidence="1" id="KW-0472">Membrane</keyword>